<dbReference type="PANTHER" id="PTHR11455">
    <property type="entry name" value="CRYPTOCHROME"/>
    <property type="match status" value="1"/>
</dbReference>
<dbReference type="Gene3D" id="1.10.579.10">
    <property type="entry name" value="DNA Cyclobutane Dipyrimidine Photolyase, subunit A, domain 3"/>
    <property type="match status" value="1"/>
</dbReference>
<dbReference type="PANTHER" id="PTHR11455:SF9">
    <property type="entry name" value="CRYPTOCHROME CIRCADIAN CLOCK 5 ISOFORM X1"/>
    <property type="match status" value="1"/>
</dbReference>
<feature type="binding site" evidence="8">
    <location>
        <begin position="370"/>
        <end position="372"/>
    </location>
    <ligand>
        <name>FAD</name>
        <dbReference type="ChEBI" id="CHEBI:57692"/>
    </ligand>
</feature>
<dbReference type="PROSITE" id="PS51645">
    <property type="entry name" value="PHR_CRY_ALPHA_BETA"/>
    <property type="match status" value="1"/>
</dbReference>
<dbReference type="AlphaFoldDB" id="A0A6N6VWN2"/>
<dbReference type="FunFam" id="1.10.579.10:FF:000003">
    <property type="entry name" value="Deoxyribodipyrimidine photo-lyase"/>
    <property type="match status" value="1"/>
</dbReference>
<evidence type="ECO:0000256" key="6">
    <source>
        <dbReference type="ARBA" id="ARBA00022991"/>
    </source>
</evidence>
<dbReference type="Proteomes" id="UP000437748">
    <property type="component" value="Unassembled WGS sequence"/>
</dbReference>
<dbReference type="SUPFAM" id="SSF52425">
    <property type="entry name" value="Cryptochrome/photolyase, N-terminal domain"/>
    <property type="match status" value="1"/>
</dbReference>
<organism evidence="11 12">
    <name type="scientific">Silvanigrella paludirubra</name>
    <dbReference type="NCBI Taxonomy" id="2499159"/>
    <lineage>
        <taxon>Bacteria</taxon>
        <taxon>Pseudomonadati</taxon>
        <taxon>Bdellovibrionota</taxon>
        <taxon>Oligoflexia</taxon>
        <taxon>Silvanigrellales</taxon>
        <taxon>Silvanigrellaceae</taxon>
        <taxon>Silvanigrella</taxon>
    </lineage>
</organism>
<comment type="caution">
    <text evidence="11">The sequence shown here is derived from an EMBL/GenBank/DDBJ whole genome shotgun (WGS) entry which is preliminary data.</text>
</comment>
<dbReference type="InterPro" id="IPR006050">
    <property type="entry name" value="DNA_photolyase_N"/>
</dbReference>
<dbReference type="Pfam" id="PF03441">
    <property type="entry name" value="FAD_binding_7"/>
    <property type="match status" value="1"/>
</dbReference>
<sequence>MMNFKTSIMWFRRDLRFFDNVALSKASFFSEKIIPVFIFDEIILKKLKNKRDRRVQFIFDSIKEMKQELNNNGKGMIVIYGDPVVEIPKMALKYNAQCIFTNEDYEEYAIQRDKLVENNLKQHQIEFKSFKDQVIFDKNDILKSNKQPYVVFTPYKNEWLKNVNESYFKLNSFDMNKMMPIESIKDDLFNFEMQKIGFQNTDLLVKPGRKAALNCLNQFSSKINLYAQERDFFAKNGTSFLSMHLRFGTISIREAFQFANHYHSEGAKIWKNELIWREFYKMILFHFPHVEKGAFKKECDNIKWENKEEYFEKWKKGLTGFPIIDAAMRYFNETGWMHNRLRMIVASFLTKDLLIDYKKGEEYFAENLLDFDLSSNNGGWQWSASTGCDAQPYFRVFNPEAQSIKFDPSGAFIKQHCPELIACDSKQIHSPYQYQNNLFVNLKNYPKPIVEHDKQRLKAIALFKK</sequence>
<dbReference type="Pfam" id="PF00875">
    <property type="entry name" value="DNA_photolyase"/>
    <property type="match status" value="1"/>
</dbReference>
<keyword evidence="11" id="KW-0456">Lyase</keyword>
<evidence type="ECO:0000259" key="10">
    <source>
        <dbReference type="PROSITE" id="PS51645"/>
    </source>
</evidence>
<keyword evidence="12" id="KW-1185">Reference proteome</keyword>
<evidence type="ECO:0000313" key="11">
    <source>
        <dbReference type="EMBL" id="KAB8041085.1"/>
    </source>
</evidence>
<dbReference type="GO" id="GO:0009416">
    <property type="term" value="P:response to light stimulus"/>
    <property type="evidence" value="ECO:0007669"/>
    <property type="project" value="TreeGrafter"/>
</dbReference>
<keyword evidence="6 9" id="KW-0157">Chromophore</keyword>
<evidence type="ECO:0000313" key="12">
    <source>
        <dbReference type="Proteomes" id="UP000437748"/>
    </source>
</evidence>
<dbReference type="GO" id="GO:0071949">
    <property type="term" value="F:FAD binding"/>
    <property type="evidence" value="ECO:0007669"/>
    <property type="project" value="TreeGrafter"/>
</dbReference>
<reference evidence="11 12" key="1">
    <citation type="submission" date="2019-10" db="EMBL/GenBank/DDBJ databases">
        <title>New species of Slilvanegrellaceae.</title>
        <authorList>
            <person name="Pitt A."/>
            <person name="Hahn M.W."/>
        </authorList>
    </citation>
    <scope>NUCLEOTIDE SEQUENCE [LARGE SCALE GENOMIC DNA]</scope>
    <source>
        <strain evidence="11 12">SP-Ram-0.45-NSY-1</strain>
    </source>
</reference>
<accession>A0A6N6VWN2</accession>
<dbReference type="SUPFAM" id="SSF48173">
    <property type="entry name" value="Cryptochrome/photolyase FAD-binding domain"/>
    <property type="match status" value="1"/>
</dbReference>
<evidence type="ECO:0000256" key="7">
    <source>
        <dbReference type="ARBA" id="ARBA00033999"/>
    </source>
</evidence>
<comment type="cofactor">
    <cofactor evidence="1">
        <name>(6R)-5,10-methylene-5,6,7,8-tetrahydrofolate</name>
        <dbReference type="ChEBI" id="CHEBI:15636"/>
    </cofactor>
</comment>
<comment type="catalytic activity">
    <reaction evidence="7">
        <text>cyclobutadipyrimidine (in DNA) = 2 pyrimidine residues (in DNA).</text>
        <dbReference type="EC" id="4.1.99.3"/>
    </reaction>
</comment>
<dbReference type="EMBL" id="WFLM01000001">
    <property type="protein sequence ID" value="KAB8041085.1"/>
    <property type="molecule type" value="Genomic_DNA"/>
</dbReference>
<evidence type="ECO:0000256" key="9">
    <source>
        <dbReference type="RuleBase" id="RU004182"/>
    </source>
</evidence>
<proteinExistence type="inferred from homology"/>
<gene>
    <name evidence="11" type="ORF">GCL60_03870</name>
</gene>
<dbReference type="EC" id="4.1.99.3" evidence="2"/>
<evidence type="ECO:0000256" key="3">
    <source>
        <dbReference type="ARBA" id="ARBA00014046"/>
    </source>
</evidence>
<name>A0A6N6VWN2_9BACT</name>
<feature type="binding site" evidence="8">
    <location>
        <position position="226"/>
    </location>
    <ligand>
        <name>FAD</name>
        <dbReference type="ChEBI" id="CHEBI:57692"/>
    </ligand>
</feature>
<feature type="domain" description="Photolyase/cryptochrome alpha/beta" evidence="10">
    <location>
        <begin position="5"/>
        <end position="135"/>
    </location>
</feature>
<dbReference type="GO" id="GO:0003677">
    <property type="term" value="F:DNA binding"/>
    <property type="evidence" value="ECO:0007669"/>
    <property type="project" value="TreeGrafter"/>
</dbReference>
<protein>
    <recommendedName>
        <fullName evidence="3">Deoxyribodipyrimidine photo-lyase</fullName>
        <ecNumber evidence="2">4.1.99.3</ecNumber>
    </recommendedName>
</protein>
<dbReference type="InterPro" id="IPR002081">
    <property type="entry name" value="Cryptochrome/DNA_photolyase_1"/>
</dbReference>
<feature type="binding site" evidence="8">
    <location>
        <begin position="273"/>
        <end position="280"/>
    </location>
    <ligand>
        <name>FAD</name>
        <dbReference type="ChEBI" id="CHEBI:57692"/>
    </ligand>
</feature>
<dbReference type="InterPro" id="IPR036155">
    <property type="entry name" value="Crypto/Photolyase_N_sf"/>
</dbReference>
<dbReference type="InterPro" id="IPR005101">
    <property type="entry name" value="Cryptochr/Photolyase_FAD-bd"/>
</dbReference>
<comment type="similarity">
    <text evidence="9">Belongs to the DNA photolyase family.</text>
</comment>
<evidence type="ECO:0000256" key="4">
    <source>
        <dbReference type="ARBA" id="ARBA00022630"/>
    </source>
</evidence>
<evidence type="ECO:0000256" key="1">
    <source>
        <dbReference type="ARBA" id="ARBA00001932"/>
    </source>
</evidence>
<dbReference type="Gene3D" id="3.40.50.620">
    <property type="entry name" value="HUPs"/>
    <property type="match status" value="1"/>
</dbReference>
<dbReference type="InterPro" id="IPR036134">
    <property type="entry name" value="Crypto/Photolyase_FAD-like_sf"/>
</dbReference>
<keyword evidence="4 8" id="KW-0285">Flavoprotein</keyword>
<keyword evidence="5 8" id="KW-0274">FAD</keyword>
<dbReference type="GO" id="GO:0000719">
    <property type="term" value="P:photoreactive repair"/>
    <property type="evidence" value="ECO:0007669"/>
    <property type="project" value="UniProtKB-ARBA"/>
</dbReference>
<evidence type="ECO:0000256" key="5">
    <source>
        <dbReference type="ARBA" id="ARBA00022827"/>
    </source>
</evidence>
<feature type="binding site" evidence="8">
    <location>
        <begin position="238"/>
        <end position="242"/>
    </location>
    <ligand>
        <name>FAD</name>
        <dbReference type="ChEBI" id="CHEBI:57692"/>
    </ligand>
</feature>
<dbReference type="Gene3D" id="1.25.40.80">
    <property type="match status" value="1"/>
</dbReference>
<evidence type="ECO:0000256" key="2">
    <source>
        <dbReference type="ARBA" id="ARBA00013149"/>
    </source>
</evidence>
<dbReference type="InterPro" id="IPR014729">
    <property type="entry name" value="Rossmann-like_a/b/a_fold"/>
</dbReference>
<dbReference type="GO" id="GO:0003904">
    <property type="term" value="F:deoxyribodipyrimidine photo-lyase activity"/>
    <property type="evidence" value="ECO:0007669"/>
    <property type="project" value="UniProtKB-EC"/>
</dbReference>
<evidence type="ECO:0000256" key="8">
    <source>
        <dbReference type="PIRSR" id="PIRSR602081-1"/>
    </source>
</evidence>
<dbReference type="PRINTS" id="PR00147">
    <property type="entry name" value="DNAPHOTLYASE"/>
</dbReference>
<comment type="cofactor">
    <cofactor evidence="8">
        <name>FAD</name>
        <dbReference type="ChEBI" id="CHEBI:57692"/>
    </cofactor>
    <text evidence="8">Binds 1 FAD per subunit.</text>
</comment>
<feature type="binding site" evidence="8">
    <location>
        <position position="270"/>
    </location>
    <ligand>
        <name>FAD</name>
        <dbReference type="ChEBI" id="CHEBI:57692"/>
    </ligand>
</feature>